<accession>A0A391NZD6</accession>
<keyword evidence="1" id="KW-0472">Membrane</keyword>
<dbReference type="EMBL" id="BHGK01000001">
    <property type="protein sequence ID" value="GCA66187.1"/>
    <property type="molecule type" value="Genomic_DNA"/>
</dbReference>
<evidence type="ECO:0000256" key="1">
    <source>
        <dbReference type="SAM" id="Phobius"/>
    </source>
</evidence>
<organism evidence="2 3">
    <name type="scientific">Mediterraneibacter butyricigenes</name>
    <dbReference type="NCBI Taxonomy" id="2316025"/>
    <lineage>
        <taxon>Bacteria</taxon>
        <taxon>Bacillati</taxon>
        <taxon>Bacillota</taxon>
        <taxon>Clostridia</taxon>
        <taxon>Lachnospirales</taxon>
        <taxon>Lachnospiraceae</taxon>
        <taxon>Mediterraneibacter</taxon>
    </lineage>
</organism>
<feature type="transmembrane region" description="Helical" evidence="1">
    <location>
        <begin position="6"/>
        <end position="22"/>
    </location>
</feature>
<feature type="transmembrane region" description="Helical" evidence="1">
    <location>
        <begin position="34"/>
        <end position="52"/>
    </location>
</feature>
<evidence type="ECO:0000313" key="3">
    <source>
        <dbReference type="Proteomes" id="UP000265643"/>
    </source>
</evidence>
<sequence>MNYKALITIGMWILGAVCVWVMKKIEPDNKIYPVWALFIALAFTGFALYDWLG</sequence>
<protein>
    <submittedName>
        <fullName evidence="2">Uncharacterized protein</fullName>
    </submittedName>
</protein>
<keyword evidence="1" id="KW-1133">Transmembrane helix</keyword>
<gene>
    <name evidence="2" type="ORF">KGMB01110_06230</name>
</gene>
<dbReference type="Proteomes" id="UP000265643">
    <property type="component" value="Unassembled WGS sequence"/>
</dbReference>
<evidence type="ECO:0000313" key="2">
    <source>
        <dbReference type="EMBL" id="GCA66187.1"/>
    </source>
</evidence>
<comment type="caution">
    <text evidence="2">The sequence shown here is derived from an EMBL/GenBank/DDBJ whole genome shotgun (WGS) entry which is preliminary data.</text>
</comment>
<proteinExistence type="predicted"/>
<keyword evidence="1" id="KW-0812">Transmembrane</keyword>
<reference evidence="3" key="1">
    <citation type="submission" date="2018-09" db="EMBL/GenBank/DDBJ databases">
        <title>Draft Genome Sequence of Mediterraneibacter sp. KCTC 15684.</title>
        <authorList>
            <person name="Kim J.S."/>
            <person name="Han K.I."/>
            <person name="Suh M.K."/>
            <person name="Lee K.C."/>
            <person name="Eom M.K."/>
            <person name="Lee J.H."/>
            <person name="Park S.H."/>
            <person name="Kang S.W."/>
            <person name="Park J.E."/>
            <person name="Oh B.S."/>
            <person name="Yu S.Y."/>
            <person name="Choi S.H."/>
            <person name="Lee D.H."/>
            <person name="Yoon H."/>
            <person name="Kim B."/>
            <person name="Yang S.J."/>
            <person name="Lee J.S."/>
        </authorList>
    </citation>
    <scope>NUCLEOTIDE SEQUENCE [LARGE SCALE GENOMIC DNA]</scope>
    <source>
        <strain evidence="3">KCTC 15684</strain>
    </source>
</reference>
<name>A0A391NZD6_9FIRM</name>
<dbReference type="AlphaFoldDB" id="A0A391NZD6"/>
<keyword evidence="3" id="KW-1185">Reference proteome</keyword>